<protein>
    <recommendedName>
        <fullName evidence="16">Ribosome quality control complex subunit 2</fullName>
        <ecNumber evidence="4">2.7.7.87</ecNumber>
    </recommendedName>
    <alternativeName>
        <fullName evidence="13">L-threonylcarbamoyladenylate synthase</fullName>
    </alternativeName>
    <alternativeName>
        <fullName evidence="5">Threonylcarbamoyl-AMP synthase</fullName>
    </alternativeName>
</protein>
<keyword evidence="12" id="KW-0175">Coiled coil</keyword>
<evidence type="ECO:0000256" key="3">
    <source>
        <dbReference type="ARBA" id="ARBA00008318"/>
    </source>
</evidence>
<dbReference type="EC" id="2.7.7.87" evidence="4"/>
<dbReference type="Gene3D" id="3.40.50.11030">
    <property type="entry name" value="Threonylcarbamoyl-AMP synthase, C-terminal domain"/>
    <property type="match status" value="1"/>
</dbReference>
<dbReference type="Gene3D" id="3.90.870.10">
    <property type="entry name" value="DHBP synthase"/>
    <property type="match status" value="1"/>
</dbReference>
<dbReference type="GO" id="GO:0002949">
    <property type="term" value="P:tRNA threonylcarbamoyladenosine modification"/>
    <property type="evidence" value="ECO:0007669"/>
    <property type="project" value="UniProtKB-ARBA"/>
</dbReference>
<dbReference type="GO" id="GO:0061710">
    <property type="term" value="F:L-threonylcarbamoyladenylate synthase"/>
    <property type="evidence" value="ECO:0007669"/>
    <property type="project" value="UniProtKB-EC"/>
</dbReference>
<dbReference type="InterPro" id="IPR008532">
    <property type="entry name" value="NFACT_RNA-bd"/>
</dbReference>
<dbReference type="InterPro" id="IPR017945">
    <property type="entry name" value="DHBP_synth_RibB-like_a/b_dom"/>
</dbReference>
<evidence type="ECO:0000256" key="8">
    <source>
        <dbReference type="ARBA" id="ARBA00022694"/>
    </source>
</evidence>
<name>A0A397IDT9_9EURO</name>
<evidence type="ECO:0000313" key="20">
    <source>
        <dbReference type="Proteomes" id="UP000215289"/>
    </source>
</evidence>
<dbReference type="GO" id="GO:0043023">
    <property type="term" value="F:ribosomal large subunit binding"/>
    <property type="evidence" value="ECO:0007669"/>
    <property type="project" value="TreeGrafter"/>
</dbReference>
<evidence type="ECO:0000256" key="2">
    <source>
        <dbReference type="ARBA" id="ARBA00007663"/>
    </source>
</evidence>
<feature type="domain" description="YrdC-like" evidence="18">
    <location>
        <begin position="1162"/>
        <end position="1366"/>
    </location>
</feature>
<feature type="compositionally biased region" description="Low complexity" evidence="17">
    <location>
        <begin position="861"/>
        <end position="877"/>
    </location>
</feature>
<keyword evidence="20" id="KW-1185">Reference proteome</keyword>
<keyword evidence="7" id="KW-0808">Transferase</keyword>
<dbReference type="GO" id="GO:1990112">
    <property type="term" value="C:RQC complex"/>
    <property type="evidence" value="ECO:0007669"/>
    <property type="project" value="TreeGrafter"/>
</dbReference>
<feature type="region of interest" description="Disordered" evidence="17">
    <location>
        <begin position="269"/>
        <end position="291"/>
    </location>
</feature>
<dbReference type="InterPro" id="IPR006070">
    <property type="entry name" value="Sua5-like_dom"/>
</dbReference>
<evidence type="ECO:0000256" key="5">
    <source>
        <dbReference type="ARBA" id="ARBA00015492"/>
    </source>
</evidence>
<feature type="compositionally biased region" description="Acidic residues" evidence="17">
    <location>
        <begin position="782"/>
        <end position="792"/>
    </location>
</feature>
<dbReference type="GO" id="GO:0005524">
    <property type="term" value="F:ATP binding"/>
    <property type="evidence" value="ECO:0007669"/>
    <property type="project" value="UniProtKB-KW"/>
</dbReference>
<feature type="region of interest" description="Disordered" evidence="17">
    <location>
        <begin position="448"/>
        <end position="471"/>
    </location>
</feature>
<dbReference type="EMBL" id="NIDN02000005">
    <property type="protein sequence ID" value="RLM01389.1"/>
    <property type="molecule type" value="Genomic_DNA"/>
</dbReference>
<keyword evidence="8" id="KW-0819">tRNA processing</keyword>
<evidence type="ECO:0000256" key="13">
    <source>
        <dbReference type="ARBA" id="ARBA00029774"/>
    </source>
</evidence>
<dbReference type="Proteomes" id="UP000215289">
    <property type="component" value="Unassembled WGS sequence"/>
</dbReference>
<sequence>MKQRFSSLDVKVICQELAAELVNLRVSNIYDLSSRIFLFKLAKPDHRKQLVVDSGFRCHVTQYSRATATAPSPFVARMRKFLKSRRVTSIEQIGTDRVIDFSFSDGMYHMFLEFFAGGNIIITDREYNILTLFRQVPAGVGEEEMRVGLKYTVTNKQNYHGVPEITLDRIKETLEKAKEASAQEGTAPKKSKKKNVDVLRKALSQGFPEYPPLLLDHAFAVKGFDPATPLEKVLGDDALMEEVNGVLKEAQSVTVRLSTKEDHPGYIVAKEDKRPAAESTAGTEEPSPKAGLLYEDFHPFRPRQFEGKPEVTILEFSTFNATVDEYFSSLETQKLESRLTEREEAAKRKLDVVRQEHEKRLGALKEAQELHVRKAAAIEDNVYRVQEAMDAVNGLIAQGMDWVEIARLIEMEQGRGNPVARIIKLPLKLYENTITLVLGEASAEQDEADELFLSDESEEESENEEQEAARKAPEMLTIDIDLGLSPWANATQYYEQKKMAAVKEQRTAQSSTKALKSHEKKVTEDLKRSLKQEKQVLRPARKPFWFEKFLFFISSEGYLVLGGRDAMQSELLYRRHLKKGDIFVHADLDGARPMIVKNRPGTPDAPIPPSTLSQAGNLCVATSSAWESKAVMAAWWVNANQVTKTTTGGLLPTGEFEVKGEKNFLAPSQLVLGFAVMFQISKESLKNHKIHIFEEATPTEPVGKEGETTEQLVENEQSVAQESGPAETNKPAANGSSEQGNESSSESDDEEVNPDSIPPRNPLQRGVSEPLPALEGTSEQPNGDEEEDEYEGQGERAQTSQEETAAEGGTTPAEEAELPEEKEATSPDRSEPSQLSKEGSLEPTADLKEVNPSKATANGVPAPAKPASSKKAAPAPAKGKKGKGKKGADKYAHQDEEERELALRLVGAKSVKAEKAAAAAAAKAERERVAEEQKKRRKAQHERAAEAERRRQALFDEGAADDYNEETAAAEAADLAWIPALVGTPRPEDEILAAIPICAPWAALGRYKYRVKLQPGTVKKGKAVKEILGRWVAETTTGKVKKEQAEEAGISIADAEKLRAREGELFKAWKDTEIINTVPVPKPVIRGPLITTSWSKLVSITSRLVAGGCRRSLAHFFSTTTAIMTPRETRISSVRRLNKEDLGNRSLAEWWASERSQKTPESSAIEEAARLLRTSDIPVAFPTETVYGLGADATRSAAVQGIYKAKQRPSDNPLIVHVDSLEMLERLLNPAPMSPTRATRTAKNSIPPIYQPLIERFWPGPLTILLPNPSGSLLAGEVTANLTTFGVRMPASPLARLLIHVADRPLAAPSANASTKPSPTAAEHVYHDLQGRIELILDGGPCGVGVESTVVDGLSNPPAILRPGGVGIEELRAVPGWENVQIAYHDGTLDVKEIPRAPGMKYRHYSPKARVVLFCAGSSEEAVAKYVYKDLEDTAVKAHLIGVVRTRQWKRGLGLVSEEDIEKTLKPIPSLVDDLVCFSVPVKDRINNCEITKEAFDCHLGDDIESIARGLFSALRAMDEMEVDVIYVEGVLDSQGDLAAAVMNRLRKAAGTVLKL</sequence>
<comment type="similarity">
    <text evidence="2">Belongs to the SUA5 family.</text>
</comment>
<dbReference type="GO" id="GO:0005737">
    <property type="term" value="C:cytoplasm"/>
    <property type="evidence" value="ECO:0007669"/>
    <property type="project" value="UniProtKB-SubCell"/>
</dbReference>
<dbReference type="Pfam" id="PF01300">
    <property type="entry name" value="Sua5_yciO_yrdC"/>
    <property type="match status" value="1"/>
</dbReference>
<evidence type="ECO:0000256" key="17">
    <source>
        <dbReference type="SAM" id="MobiDB-lite"/>
    </source>
</evidence>
<dbReference type="NCBIfam" id="TIGR00057">
    <property type="entry name" value="L-threonylcarbamoyladenylate synthase"/>
    <property type="match status" value="1"/>
</dbReference>
<dbReference type="GO" id="GO:0003725">
    <property type="term" value="F:double-stranded RNA binding"/>
    <property type="evidence" value="ECO:0007669"/>
    <property type="project" value="InterPro"/>
</dbReference>
<feature type="compositionally biased region" description="Acidic residues" evidence="17">
    <location>
        <begin position="448"/>
        <end position="466"/>
    </location>
</feature>
<keyword evidence="6" id="KW-0963">Cytoplasm</keyword>
<dbReference type="Pfam" id="PF05833">
    <property type="entry name" value="NFACT_N"/>
    <property type="match status" value="1"/>
</dbReference>
<comment type="caution">
    <text evidence="19">The sequence shown here is derived from an EMBL/GenBank/DDBJ whole genome shotgun (WGS) entry which is preliminary data.</text>
</comment>
<dbReference type="Pfam" id="PF05670">
    <property type="entry name" value="NFACT-R_1"/>
    <property type="match status" value="1"/>
</dbReference>
<dbReference type="InterPro" id="IPR021846">
    <property type="entry name" value="NFACT-C"/>
</dbReference>
<dbReference type="InterPro" id="IPR051608">
    <property type="entry name" value="RQC_Subunit_NEMF"/>
</dbReference>
<comment type="function">
    <text evidence="15">Required for the formation of a threonylcarbamoyl group on adenosine at position 37 (t(6)A37) in tRNAs that read codons beginning with adenine. Likely catalyzes the conversion of L-threonine, HCO(3)(-)/CO(2) and ATP to give threonylcarbamoyl-AMP (TC-AMP) as the acyladenylate intermediate, with the release of diphosphate. Required for normal translation, by ensuring translation fidelity at the level of codon recognition, appropriate translation initiation selection and maintenance of reading frame. Also involved in telomere replication. Binds to single-stranded telomeric (ssTG) DNA and positively regulates telomere length.</text>
</comment>
<dbReference type="FunFam" id="2.30.310.10:FF:000003">
    <property type="entry name" value="Zinc knuckle domain containing protein"/>
    <property type="match status" value="1"/>
</dbReference>
<comment type="similarity">
    <text evidence="3">Belongs to the NEMF family.</text>
</comment>
<feature type="compositionally biased region" description="Basic and acidic residues" evidence="17">
    <location>
        <begin position="923"/>
        <end position="934"/>
    </location>
</feature>
<keyword evidence="10" id="KW-0547">Nucleotide-binding</keyword>
<keyword evidence="11" id="KW-0067">ATP-binding</keyword>
<dbReference type="Pfam" id="PF11923">
    <property type="entry name" value="NFACT-C"/>
    <property type="match status" value="1"/>
</dbReference>
<accession>A0A397IDT9</accession>
<dbReference type="InterPro" id="IPR005145">
    <property type="entry name" value="Sua5_C"/>
</dbReference>
<evidence type="ECO:0000259" key="18">
    <source>
        <dbReference type="PROSITE" id="PS51163"/>
    </source>
</evidence>
<dbReference type="GO" id="GO:0072344">
    <property type="term" value="P:rescue of stalled ribosome"/>
    <property type="evidence" value="ECO:0007669"/>
    <property type="project" value="TreeGrafter"/>
</dbReference>
<dbReference type="GO" id="GO:1990116">
    <property type="term" value="P:ribosome-associated ubiquitin-dependent protein catabolic process"/>
    <property type="evidence" value="ECO:0007669"/>
    <property type="project" value="TreeGrafter"/>
</dbReference>
<comment type="subcellular location">
    <subcellularLocation>
        <location evidence="1">Cytoplasm</location>
    </subcellularLocation>
</comment>
<organism evidence="19 20">
    <name type="scientific">Aspergillus turcosus</name>
    <dbReference type="NCBI Taxonomy" id="1245748"/>
    <lineage>
        <taxon>Eukaryota</taxon>
        <taxon>Fungi</taxon>
        <taxon>Dikarya</taxon>
        <taxon>Ascomycota</taxon>
        <taxon>Pezizomycotina</taxon>
        <taxon>Eurotiomycetes</taxon>
        <taxon>Eurotiomycetidae</taxon>
        <taxon>Eurotiales</taxon>
        <taxon>Aspergillaceae</taxon>
        <taxon>Aspergillus</taxon>
        <taxon>Aspergillus subgen. Fumigati</taxon>
    </lineage>
</organism>
<evidence type="ECO:0000256" key="14">
    <source>
        <dbReference type="ARBA" id="ARBA00048366"/>
    </source>
</evidence>
<evidence type="ECO:0000256" key="11">
    <source>
        <dbReference type="ARBA" id="ARBA00022840"/>
    </source>
</evidence>
<dbReference type="STRING" id="1245748.A0A397IDT9"/>
<feature type="compositionally biased region" description="Polar residues" evidence="17">
    <location>
        <begin position="709"/>
        <end position="721"/>
    </location>
</feature>
<evidence type="ECO:0000256" key="12">
    <source>
        <dbReference type="ARBA" id="ARBA00023054"/>
    </source>
</evidence>
<proteinExistence type="inferred from homology"/>
<feature type="compositionally biased region" description="Low complexity" evidence="17">
    <location>
        <begin position="802"/>
        <end position="813"/>
    </location>
</feature>
<dbReference type="Gene3D" id="2.30.310.10">
    <property type="entry name" value="ibrinogen binding protein from staphylococcus aureus domain"/>
    <property type="match status" value="1"/>
</dbReference>
<dbReference type="FunFam" id="3.90.870.10:FF:000008">
    <property type="entry name" value="Threonylcarbamoyl-AMP synthase"/>
    <property type="match status" value="1"/>
</dbReference>
<dbReference type="InterPro" id="IPR038385">
    <property type="entry name" value="Sua5/YwlC_C"/>
</dbReference>
<dbReference type="PANTHER" id="PTHR15239">
    <property type="entry name" value="NUCLEAR EXPORT MEDIATOR FACTOR NEMF"/>
    <property type="match status" value="1"/>
</dbReference>
<gene>
    <name evidence="19" type="ORF">CFD26_105042</name>
</gene>
<evidence type="ECO:0000256" key="4">
    <source>
        <dbReference type="ARBA" id="ARBA00012584"/>
    </source>
</evidence>
<evidence type="ECO:0000256" key="1">
    <source>
        <dbReference type="ARBA" id="ARBA00004496"/>
    </source>
</evidence>
<feature type="compositionally biased region" description="Low complexity" evidence="17">
    <location>
        <begin position="734"/>
        <end position="744"/>
    </location>
</feature>
<evidence type="ECO:0000256" key="6">
    <source>
        <dbReference type="ARBA" id="ARBA00022490"/>
    </source>
</evidence>
<reference evidence="19 20" key="1">
    <citation type="submission" date="2018-08" db="EMBL/GenBank/DDBJ databases">
        <title>Draft genome sequences of two Aspergillus turcosus clinical strains isolated from bronchoalveolar lavage fluid: one azole-susceptible and the other azole-resistant.</title>
        <authorList>
            <person name="Parent-Michaud M."/>
            <person name="Dufresne P.J."/>
            <person name="Fournier E."/>
            <person name="Martineau C."/>
            <person name="Moreira S."/>
            <person name="Perkins V."/>
            <person name="De Repentigny L."/>
            <person name="Dufresne S.F."/>
        </authorList>
    </citation>
    <scope>NUCLEOTIDE SEQUENCE [LARGE SCALE GENOMIC DNA]</scope>
    <source>
        <strain evidence="19">HMR AF 1038</strain>
    </source>
</reference>
<dbReference type="OrthoDB" id="207084at2759"/>
<feature type="region of interest" description="Disordered" evidence="17">
    <location>
        <begin position="696"/>
        <end position="949"/>
    </location>
</feature>
<evidence type="ECO:0000256" key="7">
    <source>
        <dbReference type="ARBA" id="ARBA00022679"/>
    </source>
</evidence>
<dbReference type="GO" id="GO:0000049">
    <property type="term" value="F:tRNA binding"/>
    <property type="evidence" value="ECO:0007669"/>
    <property type="project" value="TreeGrafter"/>
</dbReference>
<evidence type="ECO:0000256" key="15">
    <source>
        <dbReference type="ARBA" id="ARBA00056339"/>
    </source>
</evidence>
<dbReference type="PANTHER" id="PTHR15239:SF6">
    <property type="entry name" value="RIBOSOME QUALITY CONTROL COMPLEX SUBUNIT NEMF"/>
    <property type="match status" value="1"/>
</dbReference>
<comment type="catalytic activity">
    <reaction evidence="14">
        <text>L-threonine + hydrogencarbonate + ATP = L-threonylcarbamoyladenylate + diphosphate + H2O</text>
        <dbReference type="Rhea" id="RHEA:36407"/>
        <dbReference type="ChEBI" id="CHEBI:15377"/>
        <dbReference type="ChEBI" id="CHEBI:17544"/>
        <dbReference type="ChEBI" id="CHEBI:30616"/>
        <dbReference type="ChEBI" id="CHEBI:33019"/>
        <dbReference type="ChEBI" id="CHEBI:57926"/>
        <dbReference type="ChEBI" id="CHEBI:73682"/>
        <dbReference type="EC" id="2.7.7.87"/>
    </reaction>
</comment>
<keyword evidence="9" id="KW-0548">Nucleotidyltransferase</keyword>
<dbReference type="SUPFAM" id="SSF55821">
    <property type="entry name" value="YrdC/RibB"/>
    <property type="match status" value="1"/>
</dbReference>
<evidence type="ECO:0000256" key="10">
    <source>
        <dbReference type="ARBA" id="ARBA00022741"/>
    </source>
</evidence>
<feature type="compositionally biased region" description="Basic and acidic residues" evidence="17">
    <location>
        <begin position="886"/>
        <end position="902"/>
    </location>
</feature>
<evidence type="ECO:0000256" key="9">
    <source>
        <dbReference type="ARBA" id="ARBA00022695"/>
    </source>
</evidence>
<evidence type="ECO:0000313" key="19">
    <source>
        <dbReference type="EMBL" id="RLM01389.1"/>
    </source>
</evidence>
<feature type="compositionally biased region" description="Basic and acidic residues" evidence="17">
    <location>
        <begin position="819"/>
        <end position="831"/>
    </location>
</feature>
<dbReference type="Pfam" id="PF03481">
    <property type="entry name" value="Sua5_C"/>
    <property type="match status" value="1"/>
</dbReference>
<dbReference type="PROSITE" id="PS51163">
    <property type="entry name" value="YRDC"/>
    <property type="match status" value="1"/>
</dbReference>
<evidence type="ECO:0000256" key="16">
    <source>
        <dbReference type="ARBA" id="ARBA00070414"/>
    </source>
</evidence>